<dbReference type="AlphaFoldDB" id="A0A1I3FL60"/>
<sequence length="44" mass="4849">MRLAKIEIENFKGIGNRQVVDLKPITLLFVSIGIQTGPLIGVQK</sequence>
<dbReference type="Proteomes" id="UP000183635">
    <property type="component" value="Unassembled WGS sequence"/>
</dbReference>
<keyword evidence="2" id="KW-1185">Reference proteome</keyword>
<accession>A0A1I3FL60</accession>
<reference evidence="1 2" key="1">
    <citation type="submission" date="2016-10" db="EMBL/GenBank/DDBJ databases">
        <authorList>
            <person name="de Groot N.N."/>
        </authorList>
    </citation>
    <scope>NUCLEOTIDE SEQUENCE [LARGE SCALE GENOMIC DNA]</scope>
    <source>
        <strain evidence="1 2">DSM 8537</strain>
    </source>
</reference>
<dbReference type="EMBL" id="FOPU01000082">
    <property type="protein sequence ID" value="SFI11949.1"/>
    <property type="molecule type" value="Genomic_DNA"/>
</dbReference>
<organism evidence="1 2">
    <name type="scientific">Paracoccus aminovorans</name>
    <dbReference type="NCBI Taxonomy" id="34004"/>
    <lineage>
        <taxon>Bacteria</taxon>
        <taxon>Pseudomonadati</taxon>
        <taxon>Pseudomonadota</taxon>
        <taxon>Alphaproteobacteria</taxon>
        <taxon>Rhodobacterales</taxon>
        <taxon>Paracoccaceae</taxon>
        <taxon>Paracoccus</taxon>
    </lineage>
</organism>
<proteinExistence type="predicted"/>
<protein>
    <submittedName>
        <fullName evidence="1">Uncharacterized protein</fullName>
    </submittedName>
</protein>
<gene>
    <name evidence="1" type="ORF">SAMN04488021_1824</name>
</gene>
<evidence type="ECO:0000313" key="1">
    <source>
        <dbReference type="EMBL" id="SFI11949.1"/>
    </source>
</evidence>
<evidence type="ECO:0000313" key="2">
    <source>
        <dbReference type="Proteomes" id="UP000183635"/>
    </source>
</evidence>
<name>A0A1I3FL60_9RHOB</name>
<dbReference type="STRING" id="34004.SAMN04488021_1824"/>